<feature type="domain" description="Biotin carboxylation" evidence="7">
    <location>
        <begin position="1"/>
        <end position="422"/>
    </location>
</feature>
<keyword evidence="1" id="KW-0436">Ligase</keyword>
<dbReference type="GO" id="GO:0005524">
    <property type="term" value="F:ATP binding"/>
    <property type="evidence" value="ECO:0007669"/>
    <property type="project" value="UniProtKB-UniRule"/>
</dbReference>
<dbReference type="GO" id="GO:0016874">
    <property type="term" value="F:ligase activity"/>
    <property type="evidence" value="ECO:0007669"/>
    <property type="project" value="UniProtKB-KW"/>
</dbReference>
<dbReference type="SUPFAM" id="SSF51246">
    <property type="entry name" value="Rudiment single hybrid motif"/>
    <property type="match status" value="1"/>
</dbReference>
<gene>
    <name evidence="8" type="ORF">CHS0354_035210</name>
</gene>
<dbReference type="InterPro" id="IPR016185">
    <property type="entry name" value="PreATP-grasp_dom_sf"/>
</dbReference>
<name>A0AAE0VPE1_9BIVA</name>
<dbReference type="PANTHER" id="PTHR18866:SF33">
    <property type="entry name" value="METHYLCROTONOYL-COA CARBOXYLASE SUBUNIT ALPHA, MITOCHONDRIAL-RELATED"/>
    <property type="match status" value="1"/>
</dbReference>
<dbReference type="SUPFAM" id="SSF56059">
    <property type="entry name" value="Glutathione synthetase ATP-binding domain-like"/>
    <property type="match status" value="1"/>
</dbReference>
<evidence type="ECO:0000313" key="8">
    <source>
        <dbReference type="EMBL" id="KAK3584130.1"/>
    </source>
</evidence>
<dbReference type="InterPro" id="IPR011054">
    <property type="entry name" value="Rudment_hybrid_motif"/>
</dbReference>
<dbReference type="InterPro" id="IPR005482">
    <property type="entry name" value="Biotin_COase_C"/>
</dbReference>
<dbReference type="PROSITE" id="PS50979">
    <property type="entry name" value="BC"/>
    <property type="match status" value="1"/>
</dbReference>
<dbReference type="PROSITE" id="PS50975">
    <property type="entry name" value="ATP_GRASP"/>
    <property type="match status" value="1"/>
</dbReference>
<evidence type="ECO:0000259" key="7">
    <source>
        <dbReference type="PROSITE" id="PS50979"/>
    </source>
</evidence>
<protein>
    <recommendedName>
        <fullName evidence="10">Biotin carboxylase</fullName>
    </recommendedName>
</protein>
<dbReference type="GO" id="GO:0009374">
    <property type="term" value="F:biotin binding"/>
    <property type="evidence" value="ECO:0007669"/>
    <property type="project" value="UniProtKB-ARBA"/>
</dbReference>
<dbReference type="FunFam" id="3.30.1490.20:FF:000018">
    <property type="entry name" value="Biotin carboxylase"/>
    <property type="match status" value="1"/>
</dbReference>
<accession>A0AAE0VPE1</accession>
<dbReference type="InterPro" id="IPR050856">
    <property type="entry name" value="Biotin_carboxylase_complex"/>
</dbReference>
<evidence type="ECO:0000256" key="1">
    <source>
        <dbReference type="ARBA" id="ARBA00022598"/>
    </source>
</evidence>
<comment type="caution">
    <text evidence="8">The sequence shown here is derived from an EMBL/GenBank/DDBJ whole genome shotgun (WGS) entry which is preliminary data.</text>
</comment>
<dbReference type="GO" id="GO:0046872">
    <property type="term" value="F:metal ion binding"/>
    <property type="evidence" value="ECO:0007669"/>
    <property type="project" value="InterPro"/>
</dbReference>
<dbReference type="Pfam" id="PF00289">
    <property type="entry name" value="Biotin_carb_N"/>
    <property type="match status" value="1"/>
</dbReference>
<dbReference type="PANTHER" id="PTHR18866">
    <property type="entry name" value="CARBOXYLASE:PYRUVATE/ACETYL-COA/PROPIONYL-COA CARBOXYLASE"/>
    <property type="match status" value="1"/>
</dbReference>
<evidence type="ECO:0000256" key="2">
    <source>
        <dbReference type="ARBA" id="ARBA00022741"/>
    </source>
</evidence>
<sequence length="423" mass="46677">MYNKILIANRGEIAIRIIRACKELGIATVAVHSTADANSMHVKMADESICIGGPRSTDSYLKVPSIIAAAEVTGAEAIHPGYGFLSERADFVEKCVDSKIDFIGPSAASIIAMGDKISGRKMAAESGVPVSPGTGGIKSDKEAYEAAKKIGFPVIIKATAGGGGKGMRIVYSEGSLINMYELARSEALSAFGNGEVYIEKFIENPRHIEVQILGDKDGNVIHLGERDCSIQRKNQKIIEEAPAPNISEKLRNDIREAAVKLAKKINYYSAGTMEFLMDKNENFYFMEMNSRVQVEHPVTEMITGVDIVKEQIRISSGSKLSIRQEDVKFNGHAIECRINAEDPETFAPSPDCVLSPYYDSMIGKLICHGRDRDESIRRMIRCLDEYIIEGVKTSIPLQMRILMSLRFQEARLNTGFIKHFIND</sequence>
<evidence type="ECO:0000256" key="5">
    <source>
        <dbReference type="PROSITE-ProRule" id="PRU00409"/>
    </source>
</evidence>
<dbReference type="FunFam" id="3.40.50.20:FF:000010">
    <property type="entry name" value="Propionyl-CoA carboxylase subunit alpha"/>
    <property type="match status" value="1"/>
</dbReference>
<dbReference type="SMART" id="SM00878">
    <property type="entry name" value="Biotin_carb_C"/>
    <property type="match status" value="1"/>
</dbReference>
<evidence type="ECO:0000256" key="4">
    <source>
        <dbReference type="ARBA" id="ARBA00023267"/>
    </source>
</evidence>
<reference evidence="8" key="1">
    <citation type="journal article" date="2021" name="Genome Biol. Evol.">
        <title>A High-Quality Reference Genome for a Parasitic Bivalve with Doubly Uniparental Inheritance (Bivalvia: Unionida).</title>
        <authorList>
            <person name="Smith C.H."/>
        </authorList>
    </citation>
    <scope>NUCLEOTIDE SEQUENCE</scope>
    <source>
        <strain evidence="8">CHS0354</strain>
    </source>
</reference>
<keyword evidence="3 5" id="KW-0067">ATP-binding</keyword>
<dbReference type="PROSITE" id="PS00866">
    <property type="entry name" value="CPSASE_1"/>
    <property type="match status" value="1"/>
</dbReference>
<dbReference type="AlphaFoldDB" id="A0AAE0VPE1"/>
<dbReference type="InterPro" id="IPR011761">
    <property type="entry name" value="ATP-grasp"/>
</dbReference>
<evidence type="ECO:0000313" key="9">
    <source>
        <dbReference type="Proteomes" id="UP001195483"/>
    </source>
</evidence>
<feature type="domain" description="ATP-grasp" evidence="6">
    <location>
        <begin position="120"/>
        <end position="316"/>
    </location>
</feature>
<keyword evidence="4" id="KW-0092">Biotin</keyword>
<dbReference type="SUPFAM" id="SSF52440">
    <property type="entry name" value="PreATP-grasp domain"/>
    <property type="match status" value="1"/>
</dbReference>
<keyword evidence="9" id="KW-1185">Reference proteome</keyword>
<dbReference type="InterPro" id="IPR005479">
    <property type="entry name" value="CPAse_ATP-bd"/>
</dbReference>
<reference evidence="8" key="2">
    <citation type="journal article" date="2021" name="Genome Biol. Evol.">
        <title>Developing a high-quality reference genome for a parasitic bivalve with doubly uniparental inheritance (Bivalvia: Unionida).</title>
        <authorList>
            <person name="Smith C.H."/>
        </authorList>
    </citation>
    <scope>NUCLEOTIDE SEQUENCE</scope>
    <source>
        <strain evidence="8">CHS0354</strain>
        <tissue evidence="8">Mantle</tissue>
    </source>
</reference>
<proteinExistence type="predicted"/>
<dbReference type="InterPro" id="IPR011764">
    <property type="entry name" value="Biotin_carboxylation_dom"/>
</dbReference>
<organism evidence="8 9">
    <name type="scientific">Potamilus streckersoni</name>
    <dbReference type="NCBI Taxonomy" id="2493646"/>
    <lineage>
        <taxon>Eukaryota</taxon>
        <taxon>Metazoa</taxon>
        <taxon>Spiralia</taxon>
        <taxon>Lophotrochozoa</taxon>
        <taxon>Mollusca</taxon>
        <taxon>Bivalvia</taxon>
        <taxon>Autobranchia</taxon>
        <taxon>Heteroconchia</taxon>
        <taxon>Palaeoheterodonta</taxon>
        <taxon>Unionida</taxon>
        <taxon>Unionoidea</taxon>
        <taxon>Unionidae</taxon>
        <taxon>Ambleminae</taxon>
        <taxon>Lampsilini</taxon>
        <taxon>Potamilus</taxon>
    </lineage>
</organism>
<dbReference type="Gene3D" id="3.30.470.20">
    <property type="entry name" value="ATP-grasp fold, B domain"/>
    <property type="match status" value="1"/>
</dbReference>
<dbReference type="Proteomes" id="UP001195483">
    <property type="component" value="Unassembled WGS sequence"/>
</dbReference>
<keyword evidence="2 5" id="KW-0547">Nucleotide-binding</keyword>
<evidence type="ECO:0008006" key="10">
    <source>
        <dbReference type="Google" id="ProtNLM"/>
    </source>
</evidence>
<dbReference type="Pfam" id="PF02786">
    <property type="entry name" value="CPSase_L_D2"/>
    <property type="match status" value="1"/>
</dbReference>
<evidence type="ECO:0000256" key="3">
    <source>
        <dbReference type="ARBA" id="ARBA00022840"/>
    </source>
</evidence>
<reference evidence="8" key="3">
    <citation type="submission" date="2023-05" db="EMBL/GenBank/DDBJ databases">
        <authorList>
            <person name="Smith C.H."/>
        </authorList>
    </citation>
    <scope>NUCLEOTIDE SEQUENCE</scope>
    <source>
        <strain evidence="8">CHS0354</strain>
        <tissue evidence="8">Mantle</tissue>
    </source>
</reference>
<dbReference type="Pfam" id="PF02785">
    <property type="entry name" value="Biotin_carb_C"/>
    <property type="match status" value="1"/>
</dbReference>
<evidence type="ECO:0000259" key="6">
    <source>
        <dbReference type="PROSITE" id="PS50975"/>
    </source>
</evidence>
<dbReference type="InterPro" id="IPR005481">
    <property type="entry name" value="BC-like_N"/>
</dbReference>
<dbReference type="EMBL" id="JAEAOA010002069">
    <property type="protein sequence ID" value="KAK3584130.1"/>
    <property type="molecule type" value="Genomic_DNA"/>
</dbReference>